<dbReference type="PANTHER" id="PTHR38248">
    <property type="entry name" value="FUNK1 6"/>
    <property type="match status" value="1"/>
</dbReference>
<evidence type="ECO:0000259" key="2">
    <source>
        <dbReference type="Pfam" id="PF17667"/>
    </source>
</evidence>
<dbReference type="Proteomes" id="UP001139887">
    <property type="component" value="Unassembled WGS sequence"/>
</dbReference>
<dbReference type="SUPFAM" id="SSF56112">
    <property type="entry name" value="Protein kinase-like (PK-like)"/>
    <property type="match status" value="1"/>
</dbReference>
<keyword evidence="4" id="KW-1185">Reference proteome</keyword>
<dbReference type="Gene3D" id="1.10.510.10">
    <property type="entry name" value="Transferase(Phosphotransferase) domain 1"/>
    <property type="match status" value="1"/>
</dbReference>
<dbReference type="AlphaFoldDB" id="A0A9W8LYN6"/>
<dbReference type="EMBL" id="JANBUW010000033">
    <property type="protein sequence ID" value="KAJ2850429.1"/>
    <property type="molecule type" value="Genomic_DNA"/>
</dbReference>
<protein>
    <recommendedName>
        <fullName evidence="2">Fungal-type protein kinase domain-containing protein</fullName>
    </recommendedName>
</protein>
<feature type="non-terminal residue" evidence="3">
    <location>
        <position position="361"/>
    </location>
</feature>
<reference evidence="3" key="1">
    <citation type="submission" date="2022-07" db="EMBL/GenBank/DDBJ databases">
        <title>Phylogenomic reconstructions and comparative analyses of Kickxellomycotina fungi.</title>
        <authorList>
            <person name="Reynolds N.K."/>
            <person name="Stajich J.E."/>
            <person name="Barry K."/>
            <person name="Grigoriev I.V."/>
            <person name="Crous P."/>
            <person name="Smith M.E."/>
        </authorList>
    </citation>
    <scope>NUCLEOTIDE SEQUENCE</scope>
    <source>
        <strain evidence="3">NRRL 1566</strain>
    </source>
</reference>
<dbReference type="OrthoDB" id="5584477at2759"/>
<organism evidence="3 4">
    <name type="scientific">Coemansia brasiliensis</name>
    <dbReference type="NCBI Taxonomy" id="2650707"/>
    <lineage>
        <taxon>Eukaryota</taxon>
        <taxon>Fungi</taxon>
        <taxon>Fungi incertae sedis</taxon>
        <taxon>Zoopagomycota</taxon>
        <taxon>Kickxellomycotina</taxon>
        <taxon>Kickxellomycetes</taxon>
        <taxon>Kickxellales</taxon>
        <taxon>Kickxellaceae</taxon>
        <taxon>Coemansia</taxon>
    </lineage>
</organism>
<name>A0A9W8LYN6_9FUNG</name>
<dbReference type="InterPro" id="IPR011009">
    <property type="entry name" value="Kinase-like_dom_sf"/>
</dbReference>
<comment type="caution">
    <text evidence="3">The sequence shown here is derived from an EMBL/GenBank/DDBJ whole genome shotgun (WGS) entry which is preliminary data.</text>
</comment>
<evidence type="ECO:0000313" key="3">
    <source>
        <dbReference type="EMBL" id="KAJ2850429.1"/>
    </source>
</evidence>
<feature type="region of interest" description="Disordered" evidence="1">
    <location>
        <begin position="341"/>
        <end position="361"/>
    </location>
</feature>
<proteinExistence type="predicted"/>
<evidence type="ECO:0000313" key="4">
    <source>
        <dbReference type="Proteomes" id="UP001139887"/>
    </source>
</evidence>
<dbReference type="PANTHER" id="PTHR38248:SF2">
    <property type="entry name" value="FUNK1 11"/>
    <property type="match status" value="1"/>
</dbReference>
<dbReference type="InterPro" id="IPR040976">
    <property type="entry name" value="Pkinase_fungal"/>
</dbReference>
<sequence length="361" mass="40573">YDIDCYDDVTKEVRTYKTIRTILEAGCLFGRHTRTIIARPANRDNADTSDGSAQEVVIKDAWARYNADEDSARNEIGLLRTVRETFETRRLDFIYPKLEIGGAVQVERDGVCIDDTTATILDTLDADVREALNIPFRVHRRIVTTPVGHHIKSVTNENELVIVLAEAMRCHNAMVNDCGILHRDISVGNILAVCTGPGPGGLHGLLIDLDSAIRTDGVERTARAERSGTLPYMSIANLENLDEDRTALDDWESLLYVVCWLATFGIRSEDRRSLDESLSISLWNTNEVDAAKAKRMHMHSSDNFKGAITNKFQDHYELLEDFAIGLHQMLFQHPDCEGALFDPRENKKPSAKSTNKLKDEE</sequence>
<feature type="domain" description="Fungal-type protein kinase" evidence="2">
    <location>
        <begin position="20"/>
        <end position="261"/>
    </location>
</feature>
<accession>A0A9W8LYN6</accession>
<evidence type="ECO:0000256" key="1">
    <source>
        <dbReference type="SAM" id="MobiDB-lite"/>
    </source>
</evidence>
<gene>
    <name evidence="3" type="ORF">IWW36_001919</name>
</gene>
<dbReference type="Pfam" id="PF17667">
    <property type="entry name" value="Pkinase_fungal"/>
    <property type="match status" value="1"/>
</dbReference>